<proteinExistence type="predicted"/>
<name>A0ABD2LA26_9BILA</name>
<reference evidence="2 3" key="1">
    <citation type="submission" date="2024-10" db="EMBL/GenBank/DDBJ databases">
        <authorList>
            <person name="Kim D."/>
        </authorList>
    </citation>
    <scope>NUCLEOTIDE SEQUENCE [LARGE SCALE GENOMIC DNA]</scope>
    <source>
        <strain evidence="2">BH-2024</strain>
    </source>
</reference>
<evidence type="ECO:0000313" key="2">
    <source>
        <dbReference type="EMBL" id="KAL3112008.1"/>
    </source>
</evidence>
<dbReference type="AlphaFoldDB" id="A0ABD2LA26"/>
<dbReference type="EMBL" id="JBICBT010000488">
    <property type="protein sequence ID" value="KAL3112008.1"/>
    <property type="molecule type" value="Genomic_DNA"/>
</dbReference>
<keyword evidence="3" id="KW-1185">Reference proteome</keyword>
<feature type="compositionally biased region" description="Polar residues" evidence="1">
    <location>
        <begin position="39"/>
        <end position="56"/>
    </location>
</feature>
<gene>
    <name evidence="2" type="ORF">niasHT_013906</name>
</gene>
<evidence type="ECO:0000256" key="1">
    <source>
        <dbReference type="SAM" id="MobiDB-lite"/>
    </source>
</evidence>
<feature type="region of interest" description="Disordered" evidence="1">
    <location>
        <begin position="35"/>
        <end position="60"/>
    </location>
</feature>
<protein>
    <submittedName>
        <fullName evidence="2">Uncharacterized protein</fullName>
    </submittedName>
</protein>
<organism evidence="2 3">
    <name type="scientific">Heterodera trifolii</name>
    <dbReference type="NCBI Taxonomy" id="157864"/>
    <lineage>
        <taxon>Eukaryota</taxon>
        <taxon>Metazoa</taxon>
        <taxon>Ecdysozoa</taxon>
        <taxon>Nematoda</taxon>
        <taxon>Chromadorea</taxon>
        <taxon>Rhabditida</taxon>
        <taxon>Tylenchina</taxon>
        <taxon>Tylenchomorpha</taxon>
        <taxon>Tylenchoidea</taxon>
        <taxon>Heteroderidae</taxon>
        <taxon>Heteroderinae</taxon>
        <taxon>Heterodera</taxon>
    </lineage>
</organism>
<evidence type="ECO:0000313" key="3">
    <source>
        <dbReference type="Proteomes" id="UP001620626"/>
    </source>
</evidence>
<dbReference type="Proteomes" id="UP001620626">
    <property type="component" value="Unassembled WGS sequence"/>
</dbReference>
<comment type="caution">
    <text evidence="2">The sequence shown here is derived from an EMBL/GenBank/DDBJ whole genome shotgun (WGS) entry which is preliminary data.</text>
</comment>
<accession>A0ABD2LA26</accession>
<sequence>MPPRIPLLPRFWPNPPLLNHLCLCAKTLNTSELLEHDNSSTGTNYSSFPNTAPTTPKNDEPEIVVTMNDSFSELLPAEETTTPRPRVCGPSVDLTQRKIEVVTGVSNSHFGPNLNPSKPHKFARHVRRPLLVSRVRIDDSGHVQPLAEQRRRT</sequence>